<dbReference type="GO" id="GO:0017119">
    <property type="term" value="C:Golgi transport complex"/>
    <property type="evidence" value="ECO:0007669"/>
    <property type="project" value="InterPro"/>
</dbReference>
<comment type="caution">
    <text evidence="9">The sequence shown here is derived from an EMBL/GenBank/DDBJ whole genome shotgun (WGS) entry which is preliminary data.</text>
</comment>
<dbReference type="GO" id="GO:0000139">
    <property type="term" value="C:Golgi membrane"/>
    <property type="evidence" value="ECO:0007669"/>
    <property type="project" value="UniProtKB-SubCell"/>
</dbReference>
<evidence type="ECO:0000313" key="9">
    <source>
        <dbReference type="EMBL" id="KAK3313538.1"/>
    </source>
</evidence>
<dbReference type="PANTHER" id="PTHR31658">
    <property type="entry name" value="CONSERVED OLIGOMERIC GOLGI COMPLEX SUBUNIT 1"/>
    <property type="match status" value="1"/>
</dbReference>
<dbReference type="GO" id="GO:0015031">
    <property type="term" value="P:protein transport"/>
    <property type="evidence" value="ECO:0007669"/>
    <property type="project" value="UniProtKB-KW"/>
</dbReference>
<proteinExistence type="inferred from homology"/>
<evidence type="ECO:0000256" key="7">
    <source>
        <dbReference type="ARBA" id="ARBA00023136"/>
    </source>
</evidence>
<accession>A0AAE0HV94</accession>
<reference evidence="9" key="2">
    <citation type="submission" date="2023-06" db="EMBL/GenBank/DDBJ databases">
        <authorList>
            <consortium name="Lawrence Berkeley National Laboratory"/>
            <person name="Haridas S."/>
            <person name="Hensen N."/>
            <person name="Bonometti L."/>
            <person name="Westerberg I."/>
            <person name="Brannstrom I.O."/>
            <person name="Guillou S."/>
            <person name="Cros-Aarteil S."/>
            <person name="Calhoun S."/>
            <person name="Kuo A."/>
            <person name="Mondo S."/>
            <person name="Pangilinan J."/>
            <person name="Riley R."/>
            <person name="Labutti K."/>
            <person name="Andreopoulos B."/>
            <person name="Lipzen A."/>
            <person name="Chen C."/>
            <person name="Yanf M."/>
            <person name="Daum C."/>
            <person name="Ng V."/>
            <person name="Clum A."/>
            <person name="Steindorff A."/>
            <person name="Ohm R."/>
            <person name="Martin F."/>
            <person name="Silar P."/>
            <person name="Natvig D."/>
            <person name="Lalanne C."/>
            <person name="Gautier V."/>
            <person name="Ament-Velasquez S.L."/>
            <person name="Kruys A."/>
            <person name="Hutchinson M.I."/>
            <person name="Powell A.J."/>
            <person name="Barry K."/>
            <person name="Miller A.N."/>
            <person name="Grigoriev I.V."/>
            <person name="Debuchy R."/>
            <person name="Gladieux P."/>
            <person name="Thoren M.H."/>
            <person name="Johannesson H."/>
        </authorList>
    </citation>
    <scope>NUCLEOTIDE SEQUENCE</scope>
    <source>
        <strain evidence="9">CBS 118394</strain>
    </source>
</reference>
<name>A0AAE0HV94_9PEZI</name>
<dbReference type="Proteomes" id="UP001283341">
    <property type="component" value="Unassembled WGS sequence"/>
</dbReference>
<comment type="subcellular location">
    <subcellularLocation>
        <location evidence="1">Golgi apparatus membrane</location>
        <topology evidence="1">Peripheral membrane protein</topology>
    </subcellularLocation>
</comment>
<dbReference type="InterPro" id="IPR033370">
    <property type="entry name" value="COG1"/>
</dbReference>
<gene>
    <name evidence="9" type="ORF">B0H66DRAFT_566462</name>
</gene>
<keyword evidence="6" id="KW-0333">Golgi apparatus</keyword>
<organism evidence="9 10">
    <name type="scientific">Apodospora peruviana</name>
    <dbReference type="NCBI Taxonomy" id="516989"/>
    <lineage>
        <taxon>Eukaryota</taxon>
        <taxon>Fungi</taxon>
        <taxon>Dikarya</taxon>
        <taxon>Ascomycota</taxon>
        <taxon>Pezizomycotina</taxon>
        <taxon>Sordariomycetes</taxon>
        <taxon>Sordariomycetidae</taxon>
        <taxon>Sordariales</taxon>
        <taxon>Lasiosphaeriaceae</taxon>
        <taxon>Apodospora</taxon>
    </lineage>
</organism>
<dbReference type="EMBL" id="JAUEDM010000007">
    <property type="protein sequence ID" value="KAK3313538.1"/>
    <property type="molecule type" value="Genomic_DNA"/>
</dbReference>
<evidence type="ECO:0000256" key="5">
    <source>
        <dbReference type="ARBA" id="ARBA00022927"/>
    </source>
</evidence>
<evidence type="ECO:0000313" key="10">
    <source>
        <dbReference type="Proteomes" id="UP001283341"/>
    </source>
</evidence>
<keyword evidence="10" id="KW-1185">Reference proteome</keyword>
<keyword evidence="5" id="KW-0653">Protein transport</keyword>
<evidence type="ECO:0000256" key="1">
    <source>
        <dbReference type="ARBA" id="ARBA00004395"/>
    </source>
</evidence>
<keyword evidence="4" id="KW-0813">Transport</keyword>
<protein>
    <recommendedName>
        <fullName evidence="3">Conserved oligomeric Golgi complex subunit 1</fullName>
    </recommendedName>
</protein>
<feature type="compositionally biased region" description="Basic and acidic residues" evidence="8">
    <location>
        <begin position="732"/>
        <end position="747"/>
    </location>
</feature>
<evidence type="ECO:0000256" key="2">
    <source>
        <dbReference type="ARBA" id="ARBA00006653"/>
    </source>
</evidence>
<reference evidence="9" key="1">
    <citation type="journal article" date="2023" name="Mol. Phylogenet. Evol.">
        <title>Genome-scale phylogeny and comparative genomics of the fungal order Sordariales.</title>
        <authorList>
            <person name="Hensen N."/>
            <person name="Bonometti L."/>
            <person name="Westerberg I."/>
            <person name="Brannstrom I.O."/>
            <person name="Guillou S."/>
            <person name="Cros-Aarteil S."/>
            <person name="Calhoun S."/>
            <person name="Haridas S."/>
            <person name="Kuo A."/>
            <person name="Mondo S."/>
            <person name="Pangilinan J."/>
            <person name="Riley R."/>
            <person name="LaButti K."/>
            <person name="Andreopoulos B."/>
            <person name="Lipzen A."/>
            <person name="Chen C."/>
            <person name="Yan M."/>
            <person name="Daum C."/>
            <person name="Ng V."/>
            <person name="Clum A."/>
            <person name="Steindorff A."/>
            <person name="Ohm R.A."/>
            <person name="Martin F."/>
            <person name="Silar P."/>
            <person name="Natvig D.O."/>
            <person name="Lalanne C."/>
            <person name="Gautier V."/>
            <person name="Ament-Velasquez S.L."/>
            <person name="Kruys A."/>
            <person name="Hutchinson M.I."/>
            <person name="Powell A.J."/>
            <person name="Barry K."/>
            <person name="Miller A.N."/>
            <person name="Grigoriev I.V."/>
            <person name="Debuchy R."/>
            <person name="Gladieux P."/>
            <person name="Hiltunen Thoren M."/>
            <person name="Johannesson H."/>
        </authorList>
    </citation>
    <scope>NUCLEOTIDE SEQUENCE</scope>
    <source>
        <strain evidence="9">CBS 118394</strain>
    </source>
</reference>
<feature type="region of interest" description="Disordered" evidence="8">
    <location>
        <begin position="725"/>
        <end position="770"/>
    </location>
</feature>
<dbReference type="GO" id="GO:0006891">
    <property type="term" value="P:intra-Golgi vesicle-mediated transport"/>
    <property type="evidence" value="ECO:0007669"/>
    <property type="project" value="InterPro"/>
</dbReference>
<sequence length="845" mass="93640">MATMTHSTTDLSSLTSSAQIFSSKTYTLPQIRSLHKTLHDAIDDKAARLRTQVGGSYRELLGTADTIVAMKADMESVQTTLGRMGGRCGRAVVGGKVAGLGKFVNGRDEASDTGTELSVVARRRLLDACVLAVGKVLSRSGGGGGDDSAGNIGRGERLIMAAKICVLGRLLVKSLSSGSDAGGDMDTKRAERSLEGLRHKLLQRVKSALASVPILAAAGDDEKQHHLGKQQQQGDVLKALSAYSLPTNSGAQDVLRHFLRVRSEAMALAAEVPEDGSNRSSPKQVLRCLSMYTKTLQDVQTLVPHRLPDALAALKEDRLLADKSLRAMEGLRLDVYERWCGDEIRYFTPFIRHDDFDSRQAKEMLTDWAREGSEVFLRGLEKMLDAMVEFKAIVDLRTSVLKLWITEGGKVRGFDSSVMLDRIRDVVNGHMLQVLESKVHKLRLVGSEASAAVDAWREGTTDQRRGLWEADSFGIDLSNGAAHFAQDVIARLYGRNDAVSKAVTSYKSWFRVIDDVGQVVDQLKRQRWDNDVDGEIEDEETIEHRQKLLAREDPQKLSDHLSASLVKAYKDLDEHLVSLWNAHREGPNRGPIAMYFLRLLRDMRSRLPEDLVQVKPFGLAAVPSLHQTLAETVVISPLDELVTVALARRAVVGRSLWEAGGGGLPELPTLPSPGIFQFLRNLSMSMSDAGGDLWNPVAVVVLKKYLRKHLSEVWLESFEAVSVGEEEESQTAEEKKAEAEESGKNEDDGNITKPDDDESTPVASKEMNEISTEQQRKDLFVQWLFDISYLGFFLSLPDSSIGELKSLEEELYRKTELDNLKARERLVKTSQEYWKRTSLLFGLLT</sequence>
<dbReference type="PANTHER" id="PTHR31658:SF0">
    <property type="entry name" value="CONSERVED OLIGOMERIC GOLGI COMPLEX SUBUNIT 1"/>
    <property type="match status" value="1"/>
</dbReference>
<dbReference type="AlphaFoldDB" id="A0AAE0HV94"/>
<evidence type="ECO:0000256" key="6">
    <source>
        <dbReference type="ARBA" id="ARBA00023034"/>
    </source>
</evidence>
<keyword evidence="7" id="KW-0472">Membrane</keyword>
<comment type="similarity">
    <text evidence="2">Belongs to the COG1 family.</text>
</comment>
<evidence type="ECO:0000256" key="8">
    <source>
        <dbReference type="SAM" id="MobiDB-lite"/>
    </source>
</evidence>
<evidence type="ECO:0000256" key="3">
    <source>
        <dbReference type="ARBA" id="ARBA00020978"/>
    </source>
</evidence>
<evidence type="ECO:0000256" key="4">
    <source>
        <dbReference type="ARBA" id="ARBA00022448"/>
    </source>
</evidence>
<dbReference type="Pfam" id="PF08700">
    <property type="entry name" value="VPS51_Exo84_N"/>
    <property type="match status" value="1"/>
</dbReference>